<keyword evidence="2" id="KW-1133">Transmembrane helix</keyword>
<feature type="compositionally biased region" description="Acidic residues" evidence="1">
    <location>
        <begin position="239"/>
        <end position="262"/>
    </location>
</feature>
<dbReference type="PANTHER" id="PTHR36715">
    <property type="entry name" value="BNAANNG41370D PROTEIN"/>
    <property type="match status" value="1"/>
</dbReference>
<organism evidence="3 4">
    <name type="scientific">Zingiber officinale</name>
    <name type="common">Ginger</name>
    <name type="synonym">Amomum zingiber</name>
    <dbReference type="NCBI Taxonomy" id="94328"/>
    <lineage>
        <taxon>Eukaryota</taxon>
        <taxon>Viridiplantae</taxon>
        <taxon>Streptophyta</taxon>
        <taxon>Embryophyta</taxon>
        <taxon>Tracheophyta</taxon>
        <taxon>Spermatophyta</taxon>
        <taxon>Magnoliopsida</taxon>
        <taxon>Liliopsida</taxon>
        <taxon>Zingiberales</taxon>
        <taxon>Zingiberaceae</taxon>
        <taxon>Zingiber</taxon>
    </lineage>
</organism>
<gene>
    <name evidence="3" type="ORF">ZIOFF_075309</name>
</gene>
<evidence type="ECO:0000256" key="1">
    <source>
        <dbReference type="SAM" id="MobiDB-lite"/>
    </source>
</evidence>
<feature type="compositionally biased region" description="Low complexity" evidence="1">
    <location>
        <begin position="263"/>
        <end position="272"/>
    </location>
</feature>
<dbReference type="AlphaFoldDB" id="A0A8J5BTY3"/>
<sequence length="431" mass="46728">MERRVQLWCVGGLHGSVAGNDIGFTSPMSFMVMYGAWAGPPWMRLVDYVSTTIMERRGLICPSSFLCSLILTALRTKPTRVARVDPHFPRPRIPDRGGISLSPPIREQLTIGQLLTNWTDKRIRCLKFDSGYSPALPQGEHVLTQHPNPFPPRNLRASFLKLLRRDLMEIPVVAEALRIPGLAARLLSDLAGAWTSVALLVAGLAAFYGFLLARAKLALLRFRRSASAISLHSNFSFSGDDDEDDVESSESPSDEDEEEDDPPSSLFDDSASGNSGVDWRWDGGFLDLPLGGAVVRTWEGLGLRLDRAGSGLISLVDLNRGEVLRSFLAHVPAAAASLASPAVVLSAAQSAAAAAAVRVWDARASGEQTPAASAEWRTTRRRRVVGVSGGEGRIYMSDDDGVVTAADLRRGPPLVVETWREKNSPLLPSPK</sequence>
<feature type="region of interest" description="Disordered" evidence="1">
    <location>
        <begin position="239"/>
        <end position="272"/>
    </location>
</feature>
<keyword evidence="2" id="KW-0812">Transmembrane</keyword>
<evidence type="ECO:0000313" key="3">
    <source>
        <dbReference type="EMBL" id="KAG6466887.1"/>
    </source>
</evidence>
<name>A0A8J5BTY3_ZINOF</name>
<keyword evidence="4" id="KW-1185">Reference proteome</keyword>
<dbReference type="EMBL" id="JACMSC010000108">
    <property type="protein sequence ID" value="KAG6466887.1"/>
    <property type="molecule type" value="Genomic_DNA"/>
</dbReference>
<comment type="caution">
    <text evidence="3">The sequence shown here is derived from an EMBL/GenBank/DDBJ whole genome shotgun (WGS) entry which is preliminary data.</text>
</comment>
<evidence type="ECO:0000313" key="4">
    <source>
        <dbReference type="Proteomes" id="UP000734854"/>
    </source>
</evidence>
<dbReference type="Proteomes" id="UP000734854">
    <property type="component" value="Unassembled WGS sequence"/>
</dbReference>
<evidence type="ECO:0000256" key="2">
    <source>
        <dbReference type="SAM" id="Phobius"/>
    </source>
</evidence>
<feature type="transmembrane region" description="Helical" evidence="2">
    <location>
        <begin position="191"/>
        <end position="213"/>
    </location>
</feature>
<reference evidence="3 4" key="1">
    <citation type="submission" date="2020-08" db="EMBL/GenBank/DDBJ databases">
        <title>Plant Genome Project.</title>
        <authorList>
            <person name="Zhang R.-G."/>
        </authorList>
    </citation>
    <scope>NUCLEOTIDE SEQUENCE [LARGE SCALE GENOMIC DNA]</scope>
    <source>
        <tissue evidence="3">Rhizome</tissue>
    </source>
</reference>
<proteinExistence type="predicted"/>
<keyword evidence="2" id="KW-0472">Membrane</keyword>
<accession>A0A8J5BTY3</accession>
<dbReference type="PANTHER" id="PTHR36715:SF1">
    <property type="entry name" value="PROTEIN, PUTATIVE-RELATED"/>
    <property type="match status" value="1"/>
</dbReference>
<protein>
    <submittedName>
        <fullName evidence="3">Uncharacterized protein</fullName>
    </submittedName>
</protein>